<reference evidence="7 8" key="1">
    <citation type="submission" date="2016-11" db="EMBL/GenBank/DDBJ databases">
        <authorList>
            <person name="Jaros S."/>
            <person name="Januszkiewicz K."/>
            <person name="Wedrychowicz H."/>
        </authorList>
    </citation>
    <scope>NUCLEOTIDE SEQUENCE [LARGE SCALE GENOMIC DNA]</scope>
    <source>
        <strain evidence="7 8">DSM 24787</strain>
    </source>
</reference>
<dbReference type="InterPro" id="IPR029752">
    <property type="entry name" value="D-isomer_DH_CS1"/>
</dbReference>
<keyword evidence="3 5" id="KW-0862">Zinc</keyword>
<protein>
    <submittedName>
        <fullName evidence="7">Uncharacterized zinc-type alcohol dehydrogenase-like protein</fullName>
    </submittedName>
</protein>
<evidence type="ECO:0000256" key="3">
    <source>
        <dbReference type="ARBA" id="ARBA00022833"/>
    </source>
</evidence>
<comment type="cofactor">
    <cofactor evidence="1 5">
        <name>Zn(2+)</name>
        <dbReference type="ChEBI" id="CHEBI:29105"/>
    </cofactor>
</comment>
<evidence type="ECO:0000259" key="6">
    <source>
        <dbReference type="SMART" id="SM00829"/>
    </source>
</evidence>
<dbReference type="CDD" id="cd05283">
    <property type="entry name" value="CAD1"/>
    <property type="match status" value="1"/>
</dbReference>
<evidence type="ECO:0000256" key="4">
    <source>
        <dbReference type="ARBA" id="ARBA00023002"/>
    </source>
</evidence>
<dbReference type="InterPro" id="IPR013154">
    <property type="entry name" value="ADH-like_N"/>
</dbReference>
<dbReference type="InterPro" id="IPR047109">
    <property type="entry name" value="CAD-like"/>
</dbReference>
<dbReference type="PROSITE" id="PS00059">
    <property type="entry name" value="ADH_ZINC"/>
    <property type="match status" value="1"/>
</dbReference>
<dbReference type="InterPro" id="IPR013149">
    <property type="entry name" value="ADH-like_C"/>
</dbReference>
<dbReference type="Gene3D" id="3.90.180.10">
    <property type="entry name" value="Medium-chain alcohol dehydrogenases, catalytic domain"/>
    <property type="match status" value="1"/>
</dbReference>
<dbReference type="SUPFAM" id="SSF50129">
    <property type="entry name" value="GroES-like"/>
    <property type="match status" value="1"/>
</dbReference>
<evidence type="ECO:0000313" key="8">
    <source>
        <dbReference type="Proteomes" id="UP000185003"/>
    </source>
</evidence>
<evidence type="ECO:0000256" key="1">
    <source>
        <dbReference type="ARBA" id="ARBA00001947"/>
    </source>
</evidence>
<organism evidence="7 8">
    <name type="scientific">Chitinophaga niabensis</name>
    <dbReference type="NCBI Taxonomy" id="536979"/>
    <lineage>
        <taxon>Bacteria</taxon>
        <taxon>Pseudomonadati</taxon>
        <taxon>Bacteroidota</taxon>
        <taxon>Chitinophagia</taxon>
        <taxon>Chitinophagales</taxon>
        <taxon>Chitinophagaceae</taxon>
        <taxon>Chitinophaga</taxon>
    </lineage>
</organism>
<dbReference type="Pfam" id="PF08240">
    <property type="entry name" value="ADH_N"/>
    <property type="match status" value="1"/>
</dbReference>
<dbReference type="InterPro" id="IPR002328">
    <property type="entry name" value="ADH_Zn_CS"/>
</dbReference>
<dbReference type="Gene3D" id="3.40.50.720">
    <property type="entry name" value="NAD(P)-binding Rossmann-like Domain"/>
    <property type="match status" value="1"/>
</dbReference>
<evidence type="ECO:0000256" key="5">
    <source>
        <dbReference type="RuleBase" id="RU361277"/>
    </source>
</evidence>
<dbReference type="RefSeq" id="WP_074238390.1">
    <property type="nucleotide sequence ID" value="NZ_FSRA01000001.1"/>
</dbReference>
<dbReference type="Proteomes" id="UP000185003">
    <property type="component" value="Unassembled WGS sequence"/>
</dbReference>
<dbReference type="InterPro" id="IPR020843">
    <property type="entry name" value="ER"/>
</dbReference>
<gene>
    <name evidence="7" type="ORF">SAMN04488055_1230</name>
</gene>
<dbReference type="Pfam" id="PF00107">
    <property type="entry name" value="ADH_zinc_N"/>
    <property type="match status" value="1"/>
</dbReference>
<dbReference type="GO" id="GO:0008106">
    <property type="term" value="F:alcohol dehydrogenase (NADP+) activity"/>
    <property type="evidence" value="ECO:0007669"/>
    <property type="project" value="UniProtKB-ARBA"/>
</dbReference>
<evidence type="ECO:0000313" key="7">
    <source>
        <dbReference type="EMBL" id="SIN76770.1"/>
    </source>
</evidence>
<keyword evidence="4" id="KW-0560">Oxidoreductase</keyword>
<dbReference type="EMBL" id="FSRA01000001">
    <property type="protein sequence ID" value="SIN76770.1"/>
    <property type="molecule type" value="Genomic_DNA"/>
</dbReference>
<dbReference type="SMART" id="SM00829">
    <property type="entry name" value="PKS_ER"/>
    <property type="match status" value="1"/>
</dbReference>
<accession>A0A1N6E165</accession>
<keyword evidence="2 5" id="KW-0479">Metal-binding</keyword>
<dbReference type="STRING" id="536979.SAMN04488055_1230"/>
<dbReference type="AlphaFoldDB" id="A0A1N6E165"/>
<name>A0A1N6E165_9BACT</name>
<feature type="domain" description="Enoyl reductase (ER)" evidence="6">
    <location>
        <begin position="13"/>
        <end position="327"/>
    </location>
</feature>
<dbReference type="InterPro" id="IPR036291">
    <property type="entry name" value="NAD(P)-bd_dom_sf"/>
</dbReference>
<evidence type="ECO:0000256" key="2">
    <source>
        <dbReference type="ARBA" id="ARBA00022723"/>
    </source>
</evidence>
<dbReference type="SUPFAM" id="SSF51735">
    <property type="entry name" value="NAD(P)-binding Rossmann-fold domains"/>
    <property type="match status" value="1"/>
</dbReference>
<keyword evidence="8" id="KW-1185">Reference proteome</keyword>
<dbReference type="FunFam" id="3.40.50.720:FF:000022">
    <property type="entry name" value="Cinnamyl alcohol dehydrogenase"/>
    <property type="match status" value="1"/>
</dbReference>
<dbReference type="PANTHER" id="PTHR42683">
    <property type="entry name" value="ALDEHYDE REDUCTASE"/>
    <property type="match status" value="1"/>
</dbReference>
<sequence length="331" mass="36579">MKIKAYGIKDKNGIAEPFYYERNVGDNEVSVKIVYCTIARGDVQFISDDWGDTKYPLVPGHEIIGIVEGTGANVTALKAGDHVGIGYQQEACFECEFCKEGNEQFCTQQKAIGVHCYGGLADHIIIDNRFAFKLSPALRSVNSVPLLSSGLTVYAGIMRAQLPANSVVGVLGAGGLGQLAIRFLHKMGHEVYAFSHSPEKKEMVQQLGAEFILSSNLNTNKKFDLIISTLNAPYDLDAYLRILKPQGKFCIVASPLEKQPISLGLLYDYAQRTIYGNYVGNRKQMTEMLAFSEKHNIGSEVEVMPFSKVNEAIEKVRTGKIKIRLVLENDK</sequence>
<comment type="similarity">
    <text evidence="5">Belongs to the zinc-containing alcohol dehydrogenase family.</text>
</comment>
<proteinExistence type="inferred from homology"/>
<dbReference type="GO" id="GO:0008270">
    <property type="term" value="F:zinc ion binding"/>
    <property type="evidence" value="ECO:0007669"/>
    <property type="project" value="InterPro"/>
</dbReference>
<dbReference type="PROSITE" id="PS00065">
    <property type="entry name" value="D_2_HYDROXYACID_DH_1"/>
    <property type="match status" value="1"/>
</dbReference>
<dbReference type="InterPro" id="IPR011032">
    <property type="entry name" value="GroES-like_sf"/>
</dbReference>